<evidence type="ECO:0000256" key="2">
    <source>
        <dbReference type="ARBA" id="ARBA00022679"/>
    </source>
</evidence>
<evidence type="ECO:0000313" key="8">
    <source>
        <dbReference type="Proteomes" id="UP000667802"/>
    </source>
</evidence>
<dbReference type="GO" id="GO:0019825">
    <property type="term" value="F:oxygen binding"/>
    <property type="evidence" value="ECO:0007669"/>
    <property type="project" value="InterPro"/>
</dbReference>
<dbReference type="Gene3D" id="3.30.200.20">
    <property type="entry name" value="Phosphorylase Kinase, domain 1"/>
    <property type="match status" value="1"/>
</dbReference>
<name>A0AAP5I6I5_9CYAN</name>
<dbReference type="PANTHER" id="PTHR43289:SF6">
    <property type="entry name" value="SERINE_THREONINE-PROTEIN KINASE NEKL-3"/>
    <property type="match status" value="1"/>
</dbReference>
<dbReference type="InterPro" id="IPR024983">
    <property type="entry name" value="CHAT_dom"/>
</dbReference>
<keyword evidence="3" id="KW-0547">Nucleotide-binding</keyword>
<reference evidence="8" key="1">
    <citation type="journal article" date="2021" name="Science">
        <title>Hunting the eagle killer: A cyanobacterial neurotoxin causes vacuolar myelinopathy.</title>
        <authorList>
            <person name="Breinlinger S."/>
            <person name="Phillips T.J."/>
            <person name="Haram B.N."/>
            <person name="Mares J."/>
            <person name="Martinez Yerena J.A."/>
            <person name="Hrouzek P."/>
            <person name="Sobotka R."/>
            <person name="Henderson W.M."/>
            <person name="Schmieder P."/>
            <person name="Williams S.M."/>
            <person name="Lauderdale J.D."/>
            <person name="Wilde H.D."/>
            <person name="Gerrin W."/>
            <person name="Kust A."/>
            <person name="Washington J.W."/>
            <person name="Wagner C."/>
            <person name="Geier B."/>
            <person name="Liebeke M."/>
            <person name="Enke H."/>
            <person name="Niedermeyer T.H.J."/>
            <person name="Wilde S.B."/>
        </authorList>
    </citation>
    <scope>NUCLEOTIDE SEQUENCE [LARGE SCALE GENOMIC DNA]</scope>
    <source>
        <strain evidence="8">Thurmond2011</strain>
    </source>
</reference>
<keyword evidence="4 7" id="KW-0418">Kinase</keyword>
<protein>
    <recommendedName>
        <fullName evidence="1">non-specific serine/threonine protein kinase</fullName>
        <ecNumber evidence="1">2.7.11.1</ecNumber>
    </recommendedName>
</protein>
<dbReference type="Pfam" id="PF00069">
    <property type="entry name" value="Pkinase"/>
    <property type="match status" value="1"/>
</dbReference>
<dbReference type="EMBL" id="JAALHA020000002">
    <property type="protein sequence ID" value="MDR9894073.1"/>
    <property type="molecule type" value="Genomic_DNA"/>
</dbReference>
<dbReference type="CDD" id="cd14014">
    <property type="entry name" value="STKc_PknB_like"/>
    <property type="match status" value="1"/>
</dbReference>
<dbReference type="InterPro" id="IPR012292">
    <property type="entry name" value="Globin/Proto"/>
</dbReference>
<dbReference type="InterPro" id="IPR009050">
    <property type="entry name" value="Globin-like_sf"/>
</dbReference>
<keyword evidence="8" id="KW-1185">Reference proteome</keyword>
<dbReference type="Pfam" id="PF12770">
    <property type="entry name" value="CHAT"/>
    <property type="match status" value="1"/>
</dbReference>
<dbReference type="Gene3D" id="1.10.490.10">
    <property type="entry name" value="Globins"/>
    <property type="match status" value="1"/>
</dbReference>
<evidence type="ECO:0000256" key="4">
    <source>
        <dbReference type="ARBA" id="ARBA00022777"/>
    </source>
</evidence>
<dbReference type="Proteomes" id="UP000667802">
    <property type="component" value="Unassembled WGS sequence"/>
</dbReference>
<dbReference type="SUPFAM" id="SSF46458">
    <property type="entry name" value="Globin-like"/>
    <property type="match status" value="1"/>
</dbReference>
<feature type="domain" description="Protein kinase" evidence="6">
    <location>
        <begin position="251"/>
        <end position="526"/>
    </location>
</feature>
<dbReference type="AlphaFoldDB" id="A0AAP5I6I5"/>
<evidence type="ECO:0000313" key="7">
    <source>
        <dbReference type="EMBL" id="MDR9894073.1"/>
    </source>
</evidence>
<dbReference type="RefSeq" id="WP_208342474.1">
    <property type="nucleotide sequence ID" value="NZ_CAWQFN010000141.1"/>
</dbReference>
<keyword evidence="2" id="KW-0808">Transferase</keyword>
<dbReference type="GO" id="GO:0020037">
    <property type="term" value="F:heme binding"/>
    <property type="evidence" value="ECO:0007669"/>
    <property type="project" value="InterPro"/>
</dbReference>
<dbReference type="SUPFAM" id="SSF56112">
    <property type="entry name" value="Protein kinase-like (PK-like)"/>
    <property type="match status" value="1"/>
</dbReference>
<evidence type="ECO:0000259" key="6">
    <source>
        <dbReference type="PROSITE" id="PS50011"/>
    </source>
</evidence>
<dbReference type="CDD" id="cd01040">
    <property type="entry name" value="Mb-like"/>
    <property type="match status" value="1"/>
</dbReference>
<dbReference type="GO" id="GO:0004674">
    <property type="term" value="F:protein serine/threonine kinase activity"/>
    <property type="evidence" value="ECO:0007669"/>
    <property type="project" value="UniProtKB-EC"/>
</dbReference>
<evidence type="ECO:0000256" key="1">
    <source>
        <dbReference type="ARBA" id="ARBA00012513"/>
    </source>
</evidence>
<sequence length="685" mass="78807">MYTPLESSDFFPTPVAEPQKILVLSAIPGGLRLDQEIRNIEEAIERSTKRELFEICIRTAVRSQDIRRSIAEERPFIVHFCGHGMEDGSLLLEDDAGENKLVSPQGLASLFKLHADCVKCVVLNACYSVQLAESISQYIDYVIGMNQPIEDQAAIAFTQGFYDGLGFANPNNQNAFERAFDEGMVALQMEDLLQASVPVLKKLSNKNILEINSVITNQIITPVLDNDLGNNSSEQLNIKNLQTCIRPEGRYLNLEVLAQGGMATVYKAYDTVLERDVAIKVLERKGLEQYFDKSVKEAAQICDEPQFITIYNFDVNNDVHYYIMRFIEGENLRKRMINDYPQGFPVELVHKILLKVGNAIVRARKLGFTSGGSIRPSNILLHKYNEPFISAFNLCESFPTGKILQELERMSKESDEEEYLEELAYLLPEKFATYRHDFSLDKSDQYMLGLLAYELLTGEIPHTLESLEDLQQKKDKAFKKLTPITEKRPECPKKFEKVILRMVSLRPEERYETLQEAVDAIPHNVNINLNLAKESYARCTIQPNFNRQFFKSFYYKFTVELCPHAAKKFSSLETEDDWKRQHQSLKEAILLLFAYFELKGQEQDDLFLRQDEQDEPTILSWIAKTHSHKRRNITQDFYKPFVDSLIQTVIDFDPSCQGNPDYQELVKNAWLEVVEPGVKYMISKY</sequence>
<keyword evidence="5" id="KW-0067">ATP-binding</keyword>
<dbReference type="InterPro" id="IPR044399">
    <property type="entry name" value="Mb-like_M"/>
</dbReference>
<dbReference type="InterPro" id="IPR011009">
    <property type="entry name" value="Kinase-like_dom_sf"/>
</dbReference>
<dbReference type="PANTHER" id="PTHR43289">
    <property type="entry name" value="MITOGEN-ACTIVATED PROTEIN KINASE KINASE KINASE 20-RELATED"/>
    <property type="match status" value="1"/>
</dbReference>
<dbReference type="Gene3D" id="1.10.510.10">
    <property type="entry name" value="Transferase(Phosphotransferase) domain 1"/>
    <property type="match status" value="1"/>
</dbReference>
<dbReference type="PROSITE" id="PS50011">
    <property type="entry name" value="PROTEIN_KINASE_DOM"/>
    <property type="match status" value="1"/>
</dbReference>
<organism evidence="7 8">
    <name type="scientific">Aetokthonos hydrillicola Thurmond2011</name>
    <dbReference type="NCBI Taxonomy" id="2712845"/>
    <lineage>
        <taxon>Bacteria</taxon>
        <taxon>Bacillati</taxon>
        <taxon>Cyanobacteriota</taxon>
        <taxon>Cyanophyceae</taxon>
        <taxon>Nostocales</taxon>
        <taxon>Hapalosiphonaceae</taxon>
        <taxon>Aetokthonos</taxon>
    </lineage>
</organism>
<dbReference type="SMART" id="SM00220">
    <property type="entry name" value="S_TKc"/>
    <property type="match status" value="1"/>
</dbReference>
<dbReference type="GO" id="GO:0005524">
    <property type="term" value="F:ATP binding"/>
    <property type="evidence" value="ECO:0007669"/>
    <property type="project" value="UniProtKB-KW"/>
</dbReference>
<dbReference type="EC" id="2.7.11.1" evidence="1"/>
<comment type="caution">
    <text evidence="7">The sequence shown here is derived from an EMBL/GenBank/DDBJ whole genome shotgun (WGS) entry which is preliminary data.</text>
</comment>
<proteinExistence type="predicted"/>
<accession>A0AAP5I6I5</accession>
<gene>
    <name evidence="7" type="ORF">G7B40_005740</name>
</gene>
<evidence type="ECO:0000256" key="3">
    <source>
        <dbReference type="ARBA" id="ARBA00022741"/>
    </source>
</evidence>
<evidence type="ECO:0000256" key="5">
    <source>
        <dbReference type="ARBA" id="ARBA00022840"/>
    </source>
</evidence>
<dbReference type="InterPro" id="IPR000719">
    <property type="entry name" value="Prot_kinase_dom"/>
</dbReference>